<feature type="compositionally biased region" description="Acidic residues" evidence="4">
    <location>
        <begin position="15"/>
        <end position="24"/>
    </location>
</feature>
<accession>A0A3P6BMZ6</accession>
<dbReference type="PANTHER" id="PTHR12378:SF54">
    <property type="entry name" value="BNACNNG05060D PROTEIN"/>
    <property type="match status" value="1"/>
</dbReference>
<evidence type="ECO:0000256" key="1">
    <source>
        <dbReference type="ARBA" id="ARBA00008140"/>
    </source>
</evidence>
<evidence type="ECO:0000256" key="4">
    <source>
        <dbReference type="SAM" id="MobiDB-lite"/>
    </source>
</evidence>
<comment type="similarity">
    <text evidence="1">Belongs to the DeSI family.</text>
</comment>
<sequence>MWVPTLSSSSCSSDEREDNTGEEEEARLTPVYLNVYDLTPVNNYLYWFGIGIFHSGIESHGLEYCYGAHEYPTSGVYEVEPKNCPGFIFRRSVLLGTTTMSPSDFRSYMEKLSRKYHGDTYHLIAKNCNHFTEEVCFQLTGKPVPGWINRLARVGSFCNCLLPESIQLTAVSAPSERLEFSDEDESNSEASSLSDEEGPEHRLINVADREVVYLQNKPVRLTREEIH</sequence>
<reference evidence="7" key="1">
    <citation type="submission" date="2018-11" db="EMBL/GenBank/DDBJ databases">
        <authorList>
            <consortium name="Genoscope - CEA"/>
            <person name="William W."/>
        </authorList>
    </citation>
    <scope>NUCLEOTIDE SEQUENCE</scope>
</reference>
<protein>
    <recommendedName>
        <fullName evidence="5">PPPDE domain-containing protein</fullName>
    </recommendedName>
</protein>
<proteinExistence type="inferred from homology"/>
<dbReference type="SMART" id="SM01179">
    <property type="entry name" value="DUF862"/>
    <property type="match status" value="1"/>
</dbReference>
<dbReference type="EMBL" id="LS974624">
    <property type="protein sequence ID" value="CAG7897819.1"/>
    <property type="molecule type" value="Genomic_DNA"/>
</dbReference>
<dbReference type="Proteomes" id="UP000694005">
    <property type="component" value="Chromosome A08"/>
</dbReference>
<keyword evidence="2" id="KW-0645">Protease</keyword>
<dbReference type="Pfam" id="PF05903">
    <property type="entry name" value="Peptidase_C97"/>
    <property type="match status" value="1"/>
</dbReference>
<evidence type="ECO:0000313" key="6">
    <source>
        <dbReference type="EMBL" id="CAG7897819.1"/>
    </source>
</evidence>
<evidence type="ECO:0000256" key="3">
    <source>
        <dbReference type="ARBA" id="ARBA00022801"/>
    </source>
</evidence>
<name>A0A3P6BMZ6_BRACM</name>
<dbReference type="GO" id="GO:0006508">
    <property type="term" value="P:proteolysis"/>
    <property type="evidence" value="ECO:0007669"/>
    <property type="project" value="UniProtKB-KW"/>
</dbReference>
<keyword evidence="3" id="KW-0378">Hydrolase</keyword>
<evidence type="ECO:0000256" key="2">
    <source>
        <dbReference type="ARBA" id="ARBA00022670"/>
    </source>
</evidence>
<dbReference type="InterPro" id="IPR042266">
    <property type="entry name" value="PPPDE_sf"/>
</dbReference>
<evidence type="ECO:0000259" key="5">
    <source>
        <dbReference type="PROSITE" id="PS51858"/>
    </source>
</evidence>
<dbReference type="InterPro" id="IPR008580">
    <property type="entry name" value="PPPDE_dom"/>
</dbReference>
<feature type="region of interest" description="Disordered" evidence="4">
    <location>
        <begin position="177"/>
        <end position="202"/>
    </location>
</feature>
<dbReference type="PROSITE" id="PS51858">
    <property type="entry name" value="PPPDE"/>
    <property type="match status" value="1"/>
</dbReference>
<dbReference type="Gene3D" id="3.90.1720.30">
    <property type="entry name" value="PPPDE domains"/>
    <property type="match status" value="1"/>
</dbReference>
<gene>
    <name evidence="7" type="ORF">BRAA08T33296Z</name>
    <name evidence="6" type="ORF">BRAPAZ1V2_A08P14850.2</name>
</gene>
<organism evidence="7">
    <name type="scientific">Brassica campestris</name>
    <name type="common">Field mustard</name>
    <dbReference type="NCBI Taxonomy" id="3711"/>
    <lineage>
        <taxon>Eukaryota</taxon>
        <taxon>Viridiplantae</taxon>
        <taxon>Streptophyta</taxon>
        <taxon>Embryophyta</taxon>
        <taxon>Tracheophyta</taxon>
        <taxon>Spermatophyta</taxon>
        <taxon>Magnoliopsida</taxon>
        <taxon>eudicotyledons</taxon>
        <taxon>Gunneridae</taxon>
        <taxon>Pentapetalae</taxon>
        <taxon>rosids</taxon>
        <taxon>malvids</taxon>
        <taxon>Brassicales</taxon>
        <taxon>Brassicaceae</taxon>
        <taxon>Brassiceae</taxon>
        <taxon>Brassica</taxon>
    </lineage>
</organism>
<dbReference type="AlphaFoldDB" id="A0A3P6BMZ6"/>
<dbReference type="Gramene" id="A08p14850.2_BraZ1">
    <property type="protein sequence ID" value="A08p14850.2_BraZ1.CDS"/>
    <property type="gene ID" value="A08g14850.2_BraZ1"/>
</dbReference>
<feature type="region of interest" description="Disordered" evidence="4">
    <location>
        <begin position="1"/>
        <end position="24"/>
    </location>
</feature>
<dbReference type="PANTHER" id="PTHR12378">
    <property type="entry name" value="DESUMOYLATING ISOPEPTIDASE"/>
    <property type="match status" value="1"/>
</dbReference>
<evidence type="ECO:0000313" key="7">
    <source>
        <dbReference type="EMBL" id="VDD03928.1"/>
    </source>
</evidence>
<dbReference type="GO" id="GO:0008233">
    <property type="term" value="F:peptidase activity"/>
    <property type="evidence" value="ECO:0007669"/>
    <property type="project" value="UniProtKB-KW"/>
</dbReference>
<feature type="domain" description="PPPDE" evidence="5">
    <location>
        <begin position="29"/>
        <end position="166"/>
    </location>
</feature>
<dbReference type="EMBL" id="LR031575">
    <property type="protein sequence ID" value="VDD03928.1"/>
    <property type="molecule type" value="Genomic_DNA"/>
</dbReference>